<feature type="domain" description="DUF5671" evidence="2">
    <location>
        <begin position="63"/>
        <end position="197"/>
    </location>
</feature>
<dbReference type="AlphaFoldDB" id="A0A1F7UJ75"/>
<sequence length="210" mass="24032">MSNELQSFVKESLEKNVPRARIQDVLKKAGWKPDEVRNALDAYADADFPVPVPRRKPYMSAREAFMYLVMFLTLYWTSFSFGQLIYQFINRAYPDPLQYGYIDSSFQTIRMDTASIIIAFPVFLYVSWVLGKAMKKDPEKRASKIRKWLTYLTLFIAAGIIIGDLIALVFNALGGELTPRFLLKVLTVGAIAGSIFGFYLIELRKEEKDA</sequence>
<comment type="caution">
    <text evidence="3">The sequence shown here is derived from an EMBL/GenBank/DDBJ whole genome shotgun (WGS) entry which is preliminary data.</text>
</comment>
<name>A0A1F7UJ75_9BACT</name>
<evidence type="ECO:0000256" key="1">
    <source>
        <dbReference type="SAM" id="Phobius"/>
    </source>
</evidence>
<dbReference type="Proteomes" id="UP000176603">
    <property type="component" value="Unassembled WGS sequence"/>
</dbReference>
<dbReference type="Pfam" id="PF18920">
    <property type="entry name" value="DUF5671"/>
    <property type="match status" value="1"/>
</dbReference>
<feature type="transmembrane region" description="Helical" evidence="1">
    <location>
        <begin position="181"/>
        <end position="201"/>
    </location>
</feature>
<dbReference type="InterPro" id="IPR043728">
    <property type="entry name" value="DUF5671"/>
</dbReference>
<keyword evidence="1" id="KW-0812">Transmembrane</keyword>
<reference evidence="3 4" key="1">
    <citation type="journal article" date="2016" name="Nat. Commun.">
        <title>Thousands of microbial genomes shed light on interconnected biogeochemical processes in an aquifer system.</title>
        <authorList>
            <person name="Anantharaman K."/>
            <person name="Brown C.T."/>
            <person name="Hug L.A."/>
            <person name="Sharon I."/>
            <person name="Castelle C.J."/>
            <person name="Probst A.J."/>
            <person name="Thomas B.C."/>
            <person name="Singh A."/>
            <person name="Wilkins M.J."/>
            <person name="Karaoz U."/>
            <person name="Brodie E.L."/>
            <person name="Williams K.H."/>
            <person name="Hubbard S.S."/>
            <person name="Banfield J.F."/>
        </authorList>
    </citation>
    <scope>NUCLEOTIDE SEQUENCE [LARGE SCALE GENOMIC DNA]</scope>
</reference>
<protein>
    <recommendedName>
        <fullName evidence="2">DUF5671 domain-containing protein</fullName>
    </recommendedName>
</protein>
<gene>
    <name evidence="3" type="ORF">A3E39_04640</name>
</gene>
<evidence type="ECO:0000259" key="2">
    <source>
        <dbReference type="Pfam" id="PF18920"/>
    </source>
</evidence>
<accession>A0A1F7UJ75</accession>
<feature type="transmembrane region" description="Helical" evidence="1">
    <location>
        <begin position="109"/>
        <end position="130"/>
    </location>
</feature>
<keyword evidence="1" id="KW-1133">Transmembrane helix</keyword>
<feature type="transmembrane region" description="Helical" evidence="1">
    <location>
        <begin position="151"/>
        <end position="175"/>
    </location>
</feature>
<feature type="transmembrane region" description="Helical" evidence="1">
    <location>
        <begin position="64"/>
        <end position="89"/>
    </location>
</feature>
<evidence type="ECO:0000313" key="3">
    <source>
        <dbReference type="EMBL" id="OGL78323.1"/>
    </source>
</evidence>
<dbReference type="EMBL" id="MGEH01000033">
    <property type="protein sequence ID" value="OGL78323.1"/>
    <property type="molecule type" value="Genomic_DNA"/>
</dbReference>
<evidence type="ECO:0000313" key="4">
    <source>
        <dbReference type="Proteomes" id="UP000176603"/>
    </source>
</evidence>
<proteinExistence type="predicted"/>
<dbReference type="STRING" id="1802399.A3E39_04640"/>
<organism evidence="3 4">
    <name type="scientific">Candidatus Uhrbacteria bacterium RIFCSPHIGHO2_12_FULL_60_25</name>
    <dbReference type="NCBI Taxonomy" id="1802399"/>
    <lineage>
        <taxon>Bacteria</taxon>
        <taxon>Candidatus Uhriibacteriota</taxon>
    </lineage>
</organism>
<keyword evidence="1" id="KW-0472">Membrane</keyword>